<feature type="compositionally biased region" description="Acidic residues" evidence="1">
    <location>
        <begin position="142"/>
        <end position="164"/>
    </location>
</feature>
<proteinExistence type="predicted"/>
<feature type="compositionally biased region" description="Acidic residues" evidence="1">
    <location>
        <begin position="124"/>
        <end position="134"/>
    </location>
</feature>
<feature type="region of interest" description="Disordered" evidence="1">
    <location>
        <begin position="118"/>
        <end position="179"/>
    </location>
</feature>
<accession>A0ABQ5CWM1</accession>
<name>A0ABQ5CWM1_9ASTR</name>
<dbReference type="Proteomes" id="UP001151760">
    <property type="component" value="Unassembled WGS sequence"/>
</dbReference>
<keyword evidence="3" id="KW-1185">Reference proteome</keyword>
<gene>
    <name evidence="2" type="ORF">Tco_0911434</name>
</gene>
<comment type="caution">
    <text evidence="2">The sequence shown here is derived from an EMBL/GenBank/DDBJ whole genome shotgun (WGS) entry which is preliminary data.</text>
</comment>
<evidence type="ECO:0000313" key="2">
    <source>
        <dbReference type="EMBL" id="GJT31159.1"/>
    </source>
</evidence>
<organism evidence="2 3">
    <name type="scientific">Tanacetum coccineum</name>
    <dbReference type="NCBI Taxonomy" id="301880"/>
    <lineage>
        <taxon>Eukaryota</taxon>
        <taxon>Viridiplantae</taxon>
        <taxon>Streptophyta</taxon>
        <taxon>Embryophyta</taxon>
        <taxon>Tracheophyta</taxon>
        <taxon>Spermatophyta</taxon>
        <taxon>Magnoliopsida</taxon>
        <taxon>eudicotyledons</taxon>
        <taxon>Gunneridae</taxon>
        <taxon>Pentapetalae</taxon>
        <taxon>asterids</taxon>
        <taxon>campanulids</taxon>
        <taxon>Asterales</taxon>
        <taxon>Asteraceae</taxon>
        <taxon>Asteroideae</taxon>
        <taxon>Anthemideae</taxon>
        <taxon>Anthemidinae</taxon>
        <taxon>Tanacetum</taxon>
    </lineage>
</organism>
<feature type="non-terminal residue" evidence="2">
    <location>
        <position position="597"/>
    </location>
</feature>
<reference evidence="2" key="2">
    <citation type="submission" date="2022-01" db="EMBL/GenBank/DDBJ databases">
        <authorList>
            <person name="Yamashiro T."/>
            <person name="Shiraishi A."/>
            <person name="Satake H."/>
            <person name="Nakayama K."/>
        </authorList>
    </citation>
    <scope>NUCLEOTIDE SEQUENCE</scope>
</reference>
<evidence type="ECO:0000256" key="1">
    <source>
        <dbReference type="SAM" id="MobiDB-lite"/>
    </source>
</evidence>
<sequence>MSTRSTSSNLFSPLRDPESLIRRRNLGEPSSLFDFEEVMSIPHNNQGPPPAGPPPPNNNGPPPVTTCLALRSQSRHRSRQITCRDQSTRTSWAPSDDGGSRVRISLMLLLDSPIALSPGYVADSDPEEDSEDGPVDYPADGGDGDDDDSSNDDDEEEEASEEEEHLARPDLLLAPVSPNHMQCSPSFRAAMGRLRASLPSTYHPQHPSPPLPPPPSSLHLPPHIPTSLLLPSSPLPPLASLFIPLPVDREEFDCMCAPRPVGGHGIDYRFIGTLDAETRRQRAEEVDYRIRDVWVDLRETVEEVAPTTLEGVNDRVTELAAVQEQDTQDIYAVIEDTQDRQTQIFQSVEALIDDRQYHYETAQLLDQEALVSREAWAHSMGLSSAVHYELQGYMTHAWMPRITNNMPPRRSSATARAAPATAAAAAPMTAAAIEQLIEARVSAALSNRETLRNSTNGQGDGSHNSDTGIRGTVCTPCECTYKDFLNCKPLYFKGTEGVVVLSQWFKKMESVFHISNYAVENQVKFATWTFLRNALTWWNSYMKTITQDVAYAMDWKALKKMMTVKYCPRGGIKKLEIKPWNLKVKGTDVASHTLRLQ</sequence>
<reference evidence="2" key="1">
    <citation type="journal article" date="2022" name="Int. J. Mol. Sci.">
        <title>Draft Genome of Tanacetum Coccineum: Genomic Comparison of Closely Related Tanacetum-Family Plants.</title>
        <authorList>
            <person name="Yamashiro T."/>
            <person name="Shiraishi A."/>
            <person name="Nakayama K."/>
            <person name="Satake H."/>
        </authorList>
    </citation>
    <scope>NUCLEOTIDE SEQUENCE</scope>
</reference>
<feature type="compositionally biased region" description="Polar residues" evidence="1">
    <location>
        <begin position="80"/>
        <end position="93"/>
    </location>
</feature>
<feature type="region of interest" description="Disordered" evidence="1">
    <location>
        <begin position="1"/>
        <end position="98"/>
    </location>
</feature>
<evidence type="ECO:0000313" key="3">
    <source>
        <dbReference type="Proteomes" id="UP001151760"/>
    </source>
</evidence>
<evidence type="ECO:0008006" key="4">
    <source>
        <dbReference type="Google" id="ProtNLM"/>
    </source>
</evidence>
<feature type="compositionally biased region" description="Polar residues" evidence="1">
    <location>
        <begin position="1"/>
        <end position="11"/>
    </location>
</feature>
<dbReference type="EMBL" id="BQNB010014683">
    <property type="protein sequence ID" value="GJT31159.1"/>
    <property type="molecule type" value="Genomic_DNA"/>
</dbReference>
<protein>
    <recommendedName>
        <fullName evidence="4">Retrotransposon gag domain-containing protein</fullName>
    </recommendedName>
</protein>
<feature type="compositionally biased region" description="Pro residues" evidence="1">
    <location>
        <begin position="47"/>
        <end position="64"/>
    </location>
</feature>